<dbReference type="GO" id="GO:0009055">
    <property type="term" value="F:electron transfer activity"/>
    <property type="evidence" value="ECO:0007669"/>
    <property type="project" value="InterPro"/>
</dbReference>
<evidence type="ECO:0000256" key="4">
    <source>
        <dbReference type="PROSITE-ProRule" id="PRU00433"/>
    </source>
</evidence>
<evidence type="ECO:0000256" key="3">
    <source>
        <dbReference type="ARBA" id="ARBA00023004"/>
    </source>
</evidence>
<dbReference type="AlphaFoldDB" id="A0A432GBL8"/>
<name>A0A432GBL8_9DELT</name>
<proteinExistence type="predicted"/>
<evidence type="ECO:0000313" key="8">
    <source>
        <dbReference type="Proteomes" id="UP000286801"/>
    </source>
</evidence>
<keyword evidence="3 4" id="KW-0408">Iron</keyword>
<feature type="signal peptide" evidence="5">
    <location>
        <begin position="1"/>
        <end position="21"/>
    </location>
</feature>
<feature type="chain" id="PRO_5019547296" evidence="5">
    <location>
        <begin position="22"/>
        <end position="125"/>
    </location>
</feature>
<dbReference type="Pfam" id="PF00034">
    <property type="entry name" value="Cytochrom_C"/>
    <property type="match status" value="1"/>
</dbReference>
<dbReference type="EMBL" id="QNZL01000050">
    <property type="protein sequence ID" value="RTZ81069.1"/>
    <property type="molecule type" value="Genomic_DNA"/>
</dbReference>
<dbReference type="SUPFAM" id="SSF46626">
    <property type="entry name" value="Cytochrome c"/>
    <property type="match status" value="1"/>
</dbReference>
<evidence type="ECO:0000313" key="7">
    <source>
        <dbReference type="EMBL" id="RTZ81069.1"/>
    </source>
</evidence>
<dbReference type="PROSITE" id="PS51007">
    <property type="entry name" value="CYTC"/>
    <property type="match status" value="1"/>
</dbReference>
<evidence type="ECO:0000259" key="6">
    <source>
        <dbReference type="PROSITE" id="PS51007"/>
    </source>
</evidence>
<dbReference type="PROSITE" id="PS51257">
    <property type="entry name" value="PROKAR_LIPOPROTEIN"/>
    <property type="match status" value="1"/>
</dbReference>
<keyword evidence="2 4" id="KW-0479">Metal-binding</keyword>
<evidence type="ECO:0000256" key="2">
    <source>
        <dbReference type="ARBA" id="ARBA00022723"/>
    </source>
</evidence>
<dbReference type="GO" id="GO:0020037">
    <property type="term" value="F:heme binding"/>
    <property type="evidence" value="ECO:0007669"/>
    <property type="project" value="InterPro"/>
</dbReference>
<keyword evidence="5" id="KW-0732">Signal</keyword>
<gene>
    <name evidence="7" type="ORF">DSY97_01845</name>
</gene>
<dbReference type="InterPro" id="IPR009056">
    <property type="entry name" value="Cyt_c-like_dom"/>
</dbReference>
<dbReference type="Proteomes" id="UP000286801">
    <property type="component" value="Unassembled WGS sequence"/>
</dbReference>
<evidence type="ECO:0000256" key="1">
    <source>
        <dbReference type="ARBA" id="ARBA00022617"/>
    </source>
</evidence>
<sequence length="125" mass="14203">MPRFCSILILFLLLTSCDLNIFKETDTDVEVVSEKKNETLTLGSDPEKGKVVYYANCISCHNYNPKKPGSIGPQIYRSSKELLSKKINFGIYPKNYKPKRSTKIMPLQPHLDKEIANLHAFLNAP</sequence>
<dbReference type="Gene3D" id="1.10.760.10">
    <property type="entry name" value="Cytochrome c-like domain"/>
    <property type="match status" value="1"/>
</dbReference>
<dbReference type="GO" id="GO:0046872">
    <property type="term" value="F:metal ion binding"/>
    <property type="evidence" value="ECO:0007669"/>
    <property type="project" value="UniProtKB-KW"/>
</dbReference>
<accession>A0A432GBL8</accession>
<reference evidence="7 8" key="1">
    <citation type="submission" date="2018-06" db="EMBL/GenBank/DDBJ databases">
        <title>Combined omics and stable isotope probing to characterize newly discovered Mariana Back-Arc vent microbial communities.</title>
        <authorList>
            <person name="Trembath-Reichert E."/>
            <person name="Huber J.A."/>
        </authorList>
    </citation>
    <scope>NUCLEOTIDE SEQUENCE [LARGE SCALE GENOMIC DNA]</scope>
    <source>
        <strain evidence="7">MAG 63_1</strain>
    </source>
</reference>
<evidence type="ECO:0000256" key="5">
    <source>
        <dbReference type="SAM" id="SignalP"/>
    </source>
</evidence>
<organism evidence="7 8">
    <name type="scientific">SAR324 cluster bacterium</name>
    <dbReference type="NCBI Taxonomy" id="2024889"/>
    <lineage>
        <taxon>Bacteria</taxon>
        <taxon>Deltaproteobacteria</taxon>
        <taxon>SAR324 cluster</taxon>
    </lineage>
</organism>
<dbReference type="InterPro" id="IPR036909">
    <property type="entry name" value="Cyt_c-like_dom_sf"/>
</dbReference>
<protein>
    <submittedName>
        <fullName evidence="7">Cytochrome c</fullName>
    </submittedName>
</protein>
<comment type="caution">
    <text evidence="7">The sequence shown here is derived from an EMBL/GenBank/DDBJ whole genome shotgun (WGS) entry which is preliminary data.</text>
</comment>
<keyword evidence="1 4" id="KW-0349">Heme</keyword>
<feature type="domain" description="Cytochrome c" evidence="6">
    <location>
        <begin position="44"/>
        <end position="125"/>
    </location>
</feature>